<dbReference type="Proteomes" id="UP001482620">
    <property type="component" value="Unassembled WGS sequence"/>
</dbReference>
<evidence type="ECO:0000313" key="1">
    <source>
        <dbReference type="EMBL" id="MEQ2238477.1"/>
    </source>
</evidence>
<gene>
    <name evidence="1" type="ORF">ILYODFUR_033521</name>
</gene>
<evidence type="ECO:0000313" key="2">
    <source>
        <dbReference type="Proteomes" id="UP001482620"/>
    </source>
</evidence>
<organism evidence="1 2">
    <name type="scientific">Ilyodon furcidens</name>
    <name type="common">goldbreast splitfin</name>
    <dbReference type="NCBI Taxonomy" id="33524"/>
    <lineage>
        <taxon>Eukaryota</taxon>
        <taxon>Metazoa</taxon>
        <taxon>Chordata</taxon>
        <taxon>Craniata</taxon>
        <taxon>Vertebrata</taxon>
        <taxon>Euteleostomi</taxon>
        <taxon>Actinopterygii</taxon>
        <taxon>Neopterygii</taxon>
        <taxon>Teleostei</taxon>
        <taxon>Neoteleostei</taxon>
        <taxon>Acanthomorphata</taxon>
        <taxon>Ovalentaria</taxon>
        <taxon>Atherinomorphae</taxon>
        <taxon>Cyprinodontiformes</taxon>
        <taxon>Goodeidae</taxon>
        <taxon>Ilyodon</taxon>
    </lineage>
</organism>
<proteinExistence type="predicted"/>
<name>A0ABV0U465_9TELE</name>
<reference evidence="1 2" key="1">
    <citation type="submission" date="2021-06" db="EMBL/GenBank/DDBJ databases">
        <authorList>
            <person name="Palmer J.M."/>
        </authorList>
    </citation>
    <scope>NUCLEOTIDE SEQUENCE [LARGE SCALE GENOMIC DNA]</scope>
    <source>
        <strain evidence="2">if_2019</strain>
        <tissue evidence="1">Muscle</tissue>
    </source>
</reference>
<sequence>MRFHQEMYVFSFSLDMPVIFKKKRDLLFLRKREISSSLFPLPYAFLLHYANEEGCHLLSSSSTIGQYTGRRRIHVQAEGVSQFRGWILPSPYLWADYVTAWHGRSVKCCRQMCSSFARFEG</sequence>
<comment type="caution">
    <text evidence="1">The sequence shown here is derived from an EMBL/GenBank/DDBJ whole genome shotgun (WGS) entry which is preliminary data.</text>
</comment>
<keyword evidence="2" id="KW-1185">Reference proteome</keyword>
<dbReference type="EMBL" id="JAHRIQ010052075">
    <property type="protein sequence ID" value="MEQ2238477.1"/>
    <property type="molecule type" value="Genomic_DNA"/>
</dbReference>
<protein>
    <submittedName>
        <fullName evidence="1">Uncharacterized protein</fullName>
    </submittedName>
</protein>
<accession>A0ABV0U465</accession>